<keyword evidence="2" id="KW-0863">Zinc-finger</keyword>
<evidence type="ECO:0000256" key="2">
    <source>
        <dbReference type="ARBA" id="ARBA00022771"/>
    </source>
</evidence>
<comment type="caution">
    <text evidence="6">The sequence shown here is derived from an EMBL/GenBank/DDBJ whole genome shotgun (WGS) entry which is preliminary data.</text>
</comment>
<dbReference type="SMART" id="SM00744">
    <property type="entry name" value="RINGv"/>
    <property type="match status" value="1"/>
</dbReference>
<dbReference type="InterPro" id="IPR000253">
    <property type="entry name" value="FHA_dom"/>
</dbReference>
<dbReference type="SMART" id="SM00240">
    <property type="entry name" value="FHA"/>
    <property type="match status" value="1"/>
</dbReference>
<evidence type="ECO:0000256" key="1">
    <source>
        <dbReference type="ARBA" id="ARBA00022723"/>
    </source>
</evidence>
<organism evidence="6 7">
    <name type="scientific">Babesia gibsoni</name>
    <dbReference type="NCBI Taxonomy" id="33632"/>
    <lineage>
        <taxon>Eukaryota</taxon>
        <taxon>Sar</taxon>
        <taxon>Alveolata</taxon>
        <taxon>Apicomplexa</taxon>
        <taxon>Aconoidasida</taxon>
        <taxon>Piroplasmida</taxon>
        <taxon>Babesiidae</taxon>
        <taxon>Babesia</taxon>
    </lineage>
</organism>
<evidence type="ECO:0000256" key="3">
    <source>
        <dbReference type="ARBA" id="ARBA00022833"/>
    </source>
</evidence>
<dbReference type="SUPFAM" id="SSF57850">
    <property type="entry name" value="RING/U-box"/>
    <property type="match status" value="1"/>
</dbReference>
<evidence type="ECO:0000313" key="6">
    <source>
        <dbReference type="EMBL" id="KAK1442659.1"/>
    </source>
</evidence>
<dbReference type="PANTHER" id="PTHR46210">
    <property type="entry name" value="FHA DOMAIN-CONTAINING PROTEIN"/>
    <property type="match status" value="1"/>
</dbReference>
<dbReference type="CDD" id="cd00060">
    <property type="entry name" value="FHA"/>
    <property type="match status" value="1"/>
</dbReference>
<keyword evidence="3" id="KW-0862">Zinc</keyword>
<dbReference type="GO" id="GO:0008270">
    <property type="term" value="F:zinc ion binding"/>
    <property type="evidence" value="ECO:0007669"/>
    <property type="project" value="UniProtKB-KW"/>
</dbReference>
<keyword evidence="7" id="KW-1185">Reference proteome</keyword>
<feature type="domain" description="RING-CH-type" evidence="5">
    <location>
        <begin position="244"/>
        <end position="320"/>
    </location>
</feature>
<evidence type="ECO:0000259" key="4">
    <source>
        <dbReference type="PROSITE" id="PS50006"/>
    </source>
</evidence>
<accession>A0AAD8LKT3</accession>
<dbReference type="InterPro" id="IPR011016">
    <property type="entry name" value="Znf_RING-CH"/>
</dbReference>
<reference evidence="6" key="1">
    <citation type="submission" date="2023-08" db="EMBL/GenBank/DDBJ databases">
        <title>Draft sequence of the Babesia gibsoni genome.</title>
        <authorList>
            <person name="Yamagishi J.Y."/>
            <person name="Xuan X.X."/>
        </authorList>
    </citation>
    <scope>NUCLEOTIDE SEQUENCE</scope>
    <source>
        <strain evidence="6">Azabu</strain>
    </source>
</reference>
<keyword evidence="1" id="KW-0479">Metal-binding</keyword>
<dbReference type="AlphaFoldDB" id="A0AAD8LKT3"/>
<dbReference type="PANTHER" id="PTHR46210:SF1">
    <property type="entry name" value="FHA DOMAIN-CONTAINING PROTEIN"/>
    <property type="match status" value="1"/>
</dbReference>
<dbReference type="Pfam" id="PF00498">
    <property type="entry name" value="FHA"/>
    <property type="match status" value="1"/>
</dbReference>
<feature type="domain" description="FHA" evidence="4">
    <location>
        <begin position="363"/>
        <end position="408"/>
    </location>
</feature>
<gene>
    <name evidence="6" type="ORF">BgAZ_301770</name>
</gene>
<dbReference type="EMBL" id="JAVEPI010000003">
    <property type="protein sequence ID" value="KAK1442659.1"/>
    <property type="molecule type" value="Genomic_DNA"/>
</dbReference>
<dbReference type="InterPro" id="IPR013083">
    <property type="entry name" value="Znf_RING/FYVE/PHD"/>
</dbReference>
<dbReference type="PROSITE" id="PS50006">
    <property type="entry name" value="FHA_DOMAIN"/>
    <property type="match status" value="1"/>
</dbReference>
<dbReference type="InterPro" id="IPR008984">
    <property type="entry name" value="SMAD_FHA_dom_sf"/>
</dbReference>
<name>A0AAD8LKT3_BABGI</name>
<dbReference type="Pfam" id="PF12906">
    <property type="entry name" value="RINGv"/>
    <property type="match status" value="1"/>
</dbReference>
<evidence type="ECO:0000313" key="7">
    <source>
        <dbReference type="Proteomes" id="UP001230268"/>
    </source>
</evidence>
<dbReference type="Gene3D" id="2.60.200.20">
    <property type="match status" value="1"/>
</dbReference>
<dbReference type="CDD" id="cd16495">
    <property type="entry name" value="RING_CH-C4HC3_MARCH"/>
    <property type="match status" value="1"/>
</dbReference>
<protein>
    <submittedName>
        <fullName evidence="6">Fha domain-containing protein</fullName>
    </submittedName>
</protein>
<dbReference type="Proteomes" id="UP001230268">
    <property type="component" value="Unassembled WGS sequence"/>
</dbReference>
<sequence length="459" mass="50652">MVHSKKESETKVYNIHVKLMTFEVDSSSLIDFETVVQKQSSLTIPPYKQGGIVYLVKKDGIVISISGDEELQAYLESSPEPIILAKLESNDKGCVVSDPGLHGTPELSEKRFKIVSSRLARVVAGRYAKLKPMSVVIKEGDRIEFGRITLVVRYLAHHPVESLDYIHELLTHSSKDAVQGQMDAQSHVDDAIGVTSPDATSTTVDNLVEHLETDASFTDAESIPDKQLSQKNDIQRKMSLFASPSDVDQKICRICLEDESSGPLVVPCKCKGSMKYVHLSCVRQWVQGRLKLNDENGVPNLSYFLQNLSCELCNVAYPSYVEVGSVVTEFLGLEEPDHPYAVLEPTNTGTTGLHIVSVANGATGFGRGSRCSVVLRDISVSRAHAILEYRNGQFVLEDRGSKFGTLIQVDSPFRMQVDNDSPFFLKIGTDVLCVSAKPTRMHESLWCCSPKLNAVRMAI</sequence>
<evidence type="ECO:0000259" key="5">
    <source>
        <dbReference type="PROSITE" id="PS51292"/>
    </source>
</evidence>
<dbReference type="PROSITE" id="PS51292">
    <property type="entry name" value="ZF_RING_CH"/>
    <property type="match status" value="1"/>
</dbReference>
<dbReference type="SUPFAM" id="SSF49879">
    <property type="entry name" value="SMAD/FHA domain"/>
    <property type="match status" value="1"/>
</dbReference>
<dbReference type="Gene3D" id="3.30.40.10">
    <property type="entry name" value="Zinc/RING finger domain, C3HC4 (zinc finger)"/>
    <property type="match status" value="1"/>
</dbReference>
<proteinExistence type="predicted"/>